<evidence type="ECO:0000313" key="1">
    <source>
        <dbReference type="EMBL" id="MBV5097387.1"/>
    </source>
</evidence>
<organism evidence="1 2">
    <name type="scientific">Tenebrionicola larvae</name>
    <dbReference type="NCBI Taxonomy" id="2815733"/>
    <lineage>
        <taxon>Bacteria</taxon>
        <taxon>Pseudomonadati</taxon>
        <taxon>Pseudomonadota</taxon>
        <taxon>Gammaproteobacteria</taxon>
        <taxon>Enterobacterales</taxon>
        <taxon>Enterobacteriaceae</taxon>
        <taxon>Tenebrionibacter/Tenebrionicola group</taxon>
        <taxon>Tenebrionicola</taxon>
    </lineage>
</organism>
<feature type="non-terminal residue" evidence="1">
    <location>
        <position position="1"/>
    </location>
</feature>
<gene>
    <name evidence="1" type="ORF">JZ788_17075</name>
</gene>
<comment type="caution">
    <text evidence="1">The sequence shown here is derived from an EMBL/GenBank/DDBJ whole genome shotgun (WGS) entry which is preliminary data.</text>
</comment>
<sequence>GIAEEILTYLISRHRGDLIELVAQSVDHKTLCLSFFTRPLLGIPQRRSGLFYARHSPADGECRPVIYCDNRGNFG</sequence>
<name>A0A949Q6U4_9ENTR</name>
<dbReference type="EMBL" id="JAGFEW010000050">
    <property type="protein sequence ID" value="MBV5097387.1"/>
    <property type="molecule type" value="Genomic_DNA"/>
</dbReference>
<evidence type="ECO:0000313" key="2">
    <source>
        <dbReference type="Proteomes" id="UP000746420"/>
    </source>
</evidence>
<protein>
    <submittedName>
        <fullName evidence="1">Uncharacterized protein</fullName>
    </submittedName>
</protein>
<reference evidence="1 2" key="1">
    <citation type="submission" date="2021-03" db="EMBL/GenBank/DDBJ databases">
        <title>Tenobrionicola molitorae gen. nov., sp. nov. and Tenobrionicola larvae sp. nov., isolated from larvae of the mealworm Tenobrio molitor L., a proposal to transfer Erwinia teleogrylli Liu et al. 2016 to a new genus Entomohabitans as Entomohabitans teleogrylli comb. nov.</title>
        <authorList>
            <person name="Lee S.D."/>
            <person name="Yang H.L."/>
            <person name="Kim I.S."/>
        </authorList>
    </citation>
    <scope>NUCLEOTIDE SEQUENCE [LARGE SCALE GENOMIC DNA]</scope>
    <source>
        <strain evidence="1 2">YMB-R21</strain>
    </source>
</reference>
<keyword evidence="2" id="KW-1185">Reference proteome</keyword>
<dbReference type="RefSeq" id="WP_249938972.1">
    <property type="nucleotide sequence ID" value="NZ_JAGFEW010000050.1"/>
</dbReference>
<proteinExistence type="predicted"/>
<accession>A0A949Q6U4</accession>
<dbReference type="AlphaFoldDB" id="A0A949Q6U4"/>
<dbReference type="Proteomes" id="UP000746420">
    <property type="component" value="Unassembled WGS sequence"/>
</dbReference>